<dbReference type="KEGG" id="ptl:AOT13_01240"/>
<feature type="domain" description="SLH" evidence="4">
    <location>
        <begin position="132"/>
        <end position="191"/>
    </location>
</feature>
<dbReference type="Proteomes" id="UP000093052">
    <property type="component" value="Chromosome"/>
</dbReference>
<dbReference type="InterPro" id="IPR001119">
    <property type="entry name" value="SLH_dom"/>
</dbReference>
<evidence type="ECO:0000259" key="4">
    <source>
        <dbReference type="PROSITE" id="PS51272"/>
    </source>
</evidence>
<feature type="chain" id="PRO_5042965695" evidence="3">
    <location>
        <begin position="25"/>
        <end position="515"/>
    </location>
</feature>
<dbReference type="Pfam" id="PF01520">
    <property type="entry name" value="Amidase_3"/>
    <property type="match status" value="1"/>
</dbReference>
<dbReference type="PROSITE" id="PS51272">
    <property type="entry name" value="SLH"/>
    <property type="match status" value="3"/>
</dbReference>
<dbReference type="GO" id="GO:0008745">
    <property type="term" value="F:N-acetylmuramoyl-L-alanine amidase activity"/>
    <property type="evidence" value="ECO:0007669"/>
    <property type="project" value="InterPro"/>
</dbReference>
<organism evidence="6 7">
    <name type="scientific">Parageobacillus thermoglucosidasius</name>
    <name type="common">Geobacillus thermoglucosidasius</name>
    <dbReference type="NCBI Taxonomy" id="1426"/>
    <lineage>
        <taxon>Bacteria</taxon>
        <taxon>Bacillati</taxon>
        <taxon>Bacillota</taxon>
        <taxon>Bacilli</taxon>
        <taxon>Bacillales</taxon>
        <taxon>Anoxybacillaceae</taxon>
        <taxon>Parageobacillus</taxon>
    </lineage>
</organism>
<dbReference type="Gene3D" id="3.40.630.40">
    <property type="entry name" value="Zn-dependent exopeptidases"/>
    <property type="match status" value="1"/>
</dbReference>
<dbReference type="GO" id="GO:0071555">
    <property type="term" value="P:cell wall organization"/>
    <property type="evidence" value="ECO:0007669"/>
    <property type="project" value="UniProtKB-KW"/>
</dbReference>
<dbReference type="InterPro" id="IPR050695">
    <property type="entry name" value="N-acetylmuramoyl_amidase_3"/>
</dbReference>
<dbReference type="PROSITE" id="PS51781">
    <property type="entry name" value="SH3B"/>
    <property type="match status" value="1"/>
</dbReference>
<proteinExistence type="predicted"/>
<keyword evidence="2" id="KW-0961">Cell wall biogenesis/degradation</keyword>
<evidence type="ECO:0000259" key="5">
    <source>
        <dbReference type="PROSITE" id="PS51781"/>
    </source>
</evidence>
<name>A0AAN0YSQ9_PARTM</name>
<dbReference type="SMART" id="SM00646">
    <property type="entry name" value="Ami_3"/>
    <property type="match status" value="1"/>
</dbReference>
<dbReference type="InterPro" id="IPR003646">
    <property type="entry name" value="SH3-like_bac-type"/>
</dbReference>
<feature type="signal peptide" evidence="3">
    <location>
        <begin position="1"/>
        <end position="24"/>
    </location>
</feature>
<evidence type="ECO:0000256" key="3">
    <source>
        <dbReference type="SAM" id="SignalP"/>
    </source>
</evidence>
<sequence>MQPLRLLLLLCLLMFFGYSSATYAETNSSAASSQGDLQKIQDFHQPSPFNAESASASFSAASTAKTIFADVPADHWAKKEIEFLYGRAIIQGYNENGVLRFHPNENVTRAQAAKMIVKALGQSEKTVTRARFKDVPPSHWAAGWIERAVEKGIFQGYPDGTFQPDAPLKRSQMSKIIALAFNLPEPGNVGNKQIFRDISPSYWAYPYIVKLYYHGISNGSENQFMPESYTSRAQFSAFVARALNKDFRLPVNSSPVNSSPVNSSVIATGKVTADTLNVRSSGSASASVIGQLSYGTVVNVLEINGYWAKISYNGKTGYVHKTYLKLKNVNGNPVQGRIIVIDAGHGGTDPGTMNGKTYEKNIVLSVAQKVKQKLASAGAKVIMTRESDVYKTLEERVQIAKNNYAELFVSIHVNSASPSASGTETYYDTSKNPNGYESYLLAKAIQQQIVNNAGMKDRGVKDYGFYVVRNNNVPSVLVELGFITNSSDYQKLTSDHYQNIFAQSIYNGIVQYYSQ</sequence>
<keyword evidence="7" id="KW-1185">Reference proteome</keyword>
<keyword evidence="1 6" id="KW-0378">Hydrolase</keyword>
<dbReference type="EMBL" id="CP016622">
    <property type="protein sequence ID" value="ANZ32050.1"/>
    <property type="molecule type" value="Genomic_DNA"/>
</dbReference>
<dbReference type="GO" id="GO:0030288">
    <property type="term" value="C:outer membrane-bounded periplasmic space"/>
    <property type="evidence" value="ECO:0007669"/>
    <property type="project" value="TreeGrafter"/>
</dbReference>
<dbReference type="Pfam" id="PF08239">
    <property type="entry name" value="SH3_3"/>
    <property type="match status" value="1"/>
</dbReference>
<feature type="domain" description="SH3b" evidence="5">
    <location>
        <begin position="266"/>
        <end position="328"/>
    </location>
</feature>
<dbReference type="RefSeq" id="WP_042384701.1">
    <property type="nucleotide sequence ID" value="NZ_CP012712.1"/>
</dbReference>
<dbReference type="InterPro" id="IPR002508">
    <property type="entry name" value="MurNAc-LAA_cat"/>
</dbReference>
<evidence type="ECO:0000256" key="1">
    <source>
        <dbReference type="ARBA" id="ARBA00022801"/>
    </source>
</evidence>
<evidence type="ECO:0000313" key="6">
    <source>
        <dbReference type="EMBL" id="ANZ32050.1"/>
    </source>
</evidence>
<dbReference type="Pfam" id="PF00395">
    <property type="entry name" value="SLH"/>
    <property type="match status" value="3"/>
</dbReference>
<dbReference type="AlphaFoldDB" id="A0AAN0YSQ9"/>
<dbReference type="Gene3D" id="2.30.30.40">
    <property type="entry name" value="SH3 Domains"/>
    <property type="match status" value="1"/>
</dbReference>
<accession>A0AAN0YSQ9</accession>
<protein>
    <submittedName>
        <fullName evidence="6">Cell wall hydrolase</fullName>
    </submittedName>
</protein>
<gene>
    <name evidence="6" type="ORF">BCV53_01250</name>
</gene>
<evidence type="ECO:0000313" key="7">
    <source>
        <dbReference type="Proteomes" id="UP000093052"/>
    </source>
</evidence>
<dbReference type="GO" id="GO:0009253">
    <property type="term" value="P:peptidoglycan catabolic process"/>
    <property type="evidence" value="ECO:0007669"/>
    <property type="project" value="InterPro"/>
</dbReference>
<feature type="domain" description="SLH" evidence="4">
    <location>
        <begin position="192"/>
        <end position="253"/>
    </location>
</feature>
<evidence type="ECO:0000256" key="2">
    <source>
        <dbReference type="ARBA" id="ARBA00023316"/>
    </source>
</evidence>
<reference evidence="7" key="1">
    <citation type="journal article" date="2016" name="Genome Announc.">
        <title>Complete Genome Sequence of Geobacillus thermoglucosidasius NCIMB 11955, the Progenitor of a Bioethanol Production Strain.</title>
        <authorList>
            <person name="Sheng L."/>
            <person name="Zhang Y."/>
            <person name="Minton N.P."/>
        </authorList>
    </citation>
    <scope>NUCLEOTIDE SEQUENCE [LARGE SCALE GENOMIC DNA]</scope>
    <source>
        <strain evidence="7">NCIMB 11955</strain>
    </source>
</reference>
<dbReference type="SUPFAM" id="SSF53187">
    <property type="entry name" value="Zn-dependent exopeptidases"/>
    <property type="match status" value="1"/>
</dbReference>
<keyword evidence="3" id="KW-0732">Signal</keyword>
<dbReference type="PANTHER" id="PTHR30404">
    <property type="entry name" value="N-ACETYLMURAMOYL-L-ALANINE AMIDASE"/>
    <property type="match status" value="1"/>
</dbReference>
<dbReference type="PANTHER" id="PTHR30404:SF0">
    <property type="entry name" value="N-ACETYLMURAMOYL-L-ALANINE AMIDASE AMIC"/>
    <property type="match status" value="1"/>
</dbReference>
<dbReference type="CDD" id="cd02696">
    <property type="entry name" value="MurNAc-LAA"/>
    <property type="match status" value="1"/>
</dbReference>
<feature type="domain" description="SLH" evidence="4">
    <location>
        <begin position="64"/>
        <end position="130"/>
    </location>
</feature>
<dbReference type="SMART" id="SM00287">
    <property type="entry name" value="SH3b"/>
    <property type="match status" value="1"/>
</dbReference>
<dbReference type="GeneID" id="56924104"/>